<protein>
    <submittedName>
        <fullName evidence="1">Uncharacterized protein</fullName>
    </submittedName>
</protein>
<gene>
    <name evidence="1" type="ORF">LCGC14_0518790</name>
</gene>
<name>A0A0F9V7E4_9ZZZZ</name>
<organism evidence="1">
    <name type="scientific">marine sediment metagenome</name>
    <dbReference type="NCBI Taxonomy" id="412755"/>
    <lineage>
        <taxon>unclassified sequences</taxon>
        <taxon>metagenomes</taxon>
        <taxon>ecological metagenomes</taxon>
    </lineage>
</organism>
<reference evidence="1" key="1">
    <citation type="journal article" date="2015" name="Nature">
        <title>Complex archaea that bridge the gap between prokaryotes and eukaryotes.</title>
        <authorList>
            <person name="Spang A."/>
            <person name="Saw J.H."/>
            <person name="Jorgensen S.L."/>
            <person name="Zaremba-Niedzwiedzka K."/>
            <person name="Martijn J."/>
            <person name="Lind A.E."/>
            <person name="van Eijk R."/>
            <person name="Schleper C."/>
            <person name="Guy L."/>
            <person name="Ettema T.J."/>
        </authorList>
    </citation>
    <scope>NUCLEOTIDE SEQUENCE</scope>
</reference>
<sequence length="35" mass="3893">MKTVIFKTLVSFMANASTAFYVNNLPALTIRVSRS</sequence>
<comment type="caution">
    <text evidence="1">The sequence shown here is derived from an EMBL/GenBank/DDBJ whole genome shotgun (WGS) entry which is preliminary data.</text>
</comment>
<evidence type="ECO:0000313" key="1">
    <source>
        <dbReference type="EMBL" id="KKN61763.1"/>
    </source>
</evidence>
<dbReference type="AlphaFoldDB" id="A0A0F9V7E4"/>
<accession>A0A0F9V7E4</accession>
<dbReference type="EMBL" id="LAZR01000647">
    <property type="protein sequence ID" value="KKN61763.1"/>
    <property type="molecule type" value="Genomic_DNA"/>
</dbReference>
<proteinExistence type="predicted"/>